<dbReference type="InterPro" id="IPR001296">
    <property type="entry name" value="Glyco_trans_1"/>
</dbReference>
<accession>A0A7C9HP57</accession>
<evidence type="ECO:0000259" key="1">
    <source>
        <dbReference type="Pfam" id="PF00534"/>
    </source>
</evidence>
<feature type="domain" description="Glycosyltransferase subfamily 4-like N-terminal" evidence="2">
    <location>
        <begin position="14"/>
        <end position="195"/>
    </location>
</feature>
<dbReference type="Pfam" id="PF13439">
    <property type="entry name" value="Glyco_transf_4"/>
    <property type="match status" value="1"/>
</dbReference>
<organism evidence="3 4">
    <name type="scientific">Noviluteimonas gilva</name>
    <dbReference type="NCBI Taxonomy" id="2682097"/>
    <lineage>
        <taxon>Bacteria</taxon>
        <taxon>Pseudomonadati</taxon>
        <taxon>Pseudomonadota</taxon>
        <taxon>Gammaproteobacteria</taxon>
        <taxon>Lysobacterales</taxon>
        <taxon>Lysobacteraceae</taxon>
        <taxon>Noviluteimonas</taxon>
    </lineage>
</organism>
<evidence type="ECO:0000313" key="4">
    <source>
        <dbReference type="Proteomes" id="UP000479692"/>
    </source>
</evidence>
<evidence type="ECO:0000259" key="2">
    <source>
        <dbReference type="Pfam" id="PF13439"/>
    </source>
</evidence>
<dbReference type="Gene3D" id="3.40.50.2000">
    <property type="entry name" value="Glycogen Phosphorylase B"/>
    <property type="match status" value="2"/>
</dbReference>
<keyword evidence="3" id="KW-0808">Transferase</keyword>
<name>A0A7C9HP57_9GAMM</name>
<gene>
    <name evidence="3" type="ORF">GN331_16035</name>
</gene>
<comment type="caution">
    <text evidence="3">The sequence shown here is derived from an EMBL/GenBank/DDBJ whole genome shotgun (WGS) entry which is preliminary data.</text>
</comment>
<dbReference type="SUPFAM" id="SSF53756">
    <property type="entry name" value="UDP-Glycosyltransferase/glycogen phosphorylase"/>
    <property type="match status" value="1"/>
</dbReference>
<dbReference type="Pfam" id="PF00534">
    <property type="entry name" value="Glycos_transf_1"/>
    <property type="match status" value="1"/>
</dbReference>
<evidence type="ECO:0000313" key="3">
    <source>
        <dbReference type="EMBL" id="MUV15712.1"/>
    </source>
</evidence>
<dbReference type="InterPro" id="IPR050194">
    <property type="entry name" value="Glycosyltransferase_grp1"/>
</dbReference>
<dbReference type="AlphaFoldDB" id="A0A7C9HP57"/>
<dbReference type="Proteomes" id="UP000479692">
    <property type="component" value="Unassembled WGS sequence"/>
</dbReference>
<protein>
    <submittedName>
        <fullName evidence="3">Glycosyltransferase</fullName>
    </submittedName>
</protein>
<feature type="domain" description="Glycosyl transferase family 1" evidence="1">
    <location>
        <begin position="202"/>
        <end position="368"/>
    </location>
</feature>
<keyword evidence="4" id="KW-1185">Reference proteome</keyword>
<dbReference type="PANTHER" id="PTHR45947">
    <property type="entry name" value="SULFOQUINOVOSYL TRANSFERASE SQD2"/>
    <property type="match status" value="1"/>
</dbReference>
<sequence>MDILMVSDVYFPRINGVSTSIRTFAKALVALGHRVVLVAPDYGNAQREEQAKRDAEFGPAFDVIRVPARTIFFDPEDRLMKSSALRAVFERLAHRRWDVVHVHTPFRAHALGVRVGRACSAPVVETYHTYFEEYVAHYLPWCPPVLTRFLARRLSRKLCREVDHLIVPTDEMAGVLRRYGIDTPATVLPTGIDLSEFTGGDRAAFRARHGLKDVQPVVATVSRLAVEKNIAFLIDVVQHLVPEFPMLRFVIAGEGPDAPRLRRLVRERRLEAHVLFLGNLDRRTTLLDCYRGADAFLFASPTETQGLVLIEAMALGVPIVSTAVMGTATVLRDAASALVAPEDVEGFAAQVTRVLRDAELRALLSAAGPRDASAWSHDALMQRVLNVYGARTPAPTTRTAEEIA</sequence>
<dbReference type="GO" id="GO:0016757">
    <property type="term" value="F:glycosyltransferase activity"/>
    <property type="evidence" value="ECO:0007669"/>
    <property type="project" value="InterPro"/>
</dbReference>
<proteinExistence type="predicted"/>
<reference evidence="3 4" key="1">
    <citation type="submission" date="2019-12" db="EMBL/GenBank/DDBJ databases">
        <authorList>
            <person name="Xu J."/>
        </authorList>
    </citation>
    <scope>NUCLEOTIDE SEQUENCE [LARGE SCALE GENOMIC DNA]</scope>
    <source>
        <strain evidence="3 4">HX-5-24</strain>
    </source>
</reference>
<dbReference type="RefSeq" id="WP_156643300.1">
    <property type="nucleotide sequence ID" value="NZ_WOXT01000006.1"/>
</dbReference>
<dbReference type="InterPro" id="IPR028098">
    <property type="entry name" value="Glyco_trans_4-like_N"/>
</dbReference>
<dbReference type="EMBL" id="WOXT01000006">
    <property type="protein sequence ID" value="MUV15712.1"/>
    <property type="molecule type" value="Genomic_DNA"/>
</dbReference>
<dbReference type="PANTHER" id="PTHR45947:SF3">
    <property type="entry name" value="SULFOQUINOVOSYL TRANSFERASE SQD2"/>
    <property type="match status" value="1"/>
</dbReference>